<dbReference type="PANTHER" id="PTHR46902">
    <property type="entry name" value="DOMON DOMAIN-CONTAINING PROTEIN FRRS1L"/>
    <property type="match status" value="1"/>
</dbReference>
<dbReference type="GO" id="GO:1900449">
    <property type="term" value="P:regulation of glutamate receptor signaling pathway"/>
    <property type="evidence" value="ECO:0007669"/>
    <property type="project" value="InterPro"/>
</dbReference>
<reference evidence="2" key="1">
    <citation type="submission" date="2022-11" db="UniProtKB">
        <authorList>
            <consortium name="WormBaseParasite"/>
        </authorList>
    </citation>
    <scope>IDENTIFICATION</scope>
</reference>
<dbReference type="Proteomes" id="UP000887574">
    <property type="component" value="Unplaced"/>
</dbReference>
<dbReference type="PANTHER" id="PTHR46902:SF1">
    <property type="entry name" value="DOMON DOMAIN-CONTAINING PROTEIN FRRS1L"/>
    <property type="match status" value="1"/>
</dbReference>
<name>A0A915EHE5_9BILA</name>
<dbReference type="InterPro" id="IPR042789">
    <property type="entry name" value="FRRS1L"/>
</dbReference>
<evidence type="ECO:0000313" key="2">
    <source>
        <dbReference type="WBParaSite" id="jg5924"/>
    </source>
</evidence>
<dbReference type="AlphaFoldDB" id="A0A915EHE5"/>
<dbReference type="WBParaSite" id="jg5924">
    <property type="protein sequence ID" value="jg5924"/>
    <property type="gene ID" value="jg5924"/>
</dbReference>
<accession>A0A915EHE5</accession>
<keyword evidence="1" id="KW-1185">Reference proteome</keyword>
<proteinExistence type="predicted"/>
<organism evidence="1 2">
    <name type="scientific">Ditylenchus dipsaci</name>
    <dbReference type="NCBI Taxonomy" id="166011"/>
    <lineage>
        <taxon>Eukaryota</taxon>
        <taxon>Metazoa</taxon>
        <taxon>Ecdysozoa</taxon>
        <taxon>Nematoda</taxon>
        <taxon>Chromadorea</taxon>
        <taxon>Rhabditida</taxon>
        <taxon>Tylenchina</taxon>
        <taxon>Tylenchomorpha</taxon>
        <taxon>Sphaerularioidea</taxon>
        <taxon>Anguinidae</taxon>
        <taxon>Anguininae</taxon>
        <taxon>Ditylenchus</taxon>
    </lineage>
</organism>
<evidence type="ECO:0000313" key="1">
    <source>
        <dbReference type="Proteomes" id="UP000887574"/>
    </source>
</evidence>
<sequence>MNRSGCGETKGCLFKPAGCDPQLDCTLGIVFYVTEPNQLRIQMVAQSLFASTTVPYLAVGFSKDALMGDDLCRKGEVEDGRLPVNSTSKSCPVEQQQGWSALELNRFVIGARKCSARRNQCARHQHWFPLLPLVSARPIDPSLIGKTLFELPAPMIVDSATSVFNSVLRPSNADTKPEESALKANSAIAWGSNTLCILIRWILAQRALSMVFH</sequence>
<protein>
    <submittedName>
        <fullName evidence="2">Uncharacterized protein</fullName>
    </submittedName>
</protein>